<dbReference type="EMBL" id="CP097899">
    <property type="protein sequence ID" value="URN95962.1"/>
    <property type="molecule type" value="Genomic_DNA"/>
</dbReference>
<dbReference type="EC" id="2.7.7.7" evidence="1"/>
<dbReference type="KEGG" id="plig:NAG76_06940"/>
<keyword evidence="1" id="KW-0808">Transferase</keyword>
<dbReference type="InterPro" id="IPR004622">
    <property type="entry name" value="DNA_pol_HolB"/>
</dbReference>
<sequence length="327" mass="36996">MKTEDSTAEQWRAKRILKNALNDNRISHAYLFEGPSGTGKLATANAFAKAIFCLQPVDGEACGNCQQCRKFENGNQQDIRYISPEGQSIKIDQIRQLQRDMSYRTTSDNRMIYIVQQAEKMTVQAANSLLKFLEDPVSPVVAILISHNEQALLPTIRSRTMRVPFSPLAPANMLEILVAEGVSPTLARTAVHLSSGIEGAREILEKNGFAEIRSLVIQLGKESIIKYTTAMVTAQQKLFKTEYAQQVSLVLQLLLLWYKDMTQFQAGRNENIVFIDQLEWISEHAFSRSFANWITCMEYVLEADKRMRANVTPQLSFEQLLVKLQEG</sequence>
<dbReference type="AlphaFoldDB" id="A0A9J6ZID4"/>
<accession>A0A9J6ZID4</accession>
<dbReference type="GO" id="GO:0006261">
    <property type="term" value="P:DNA-templated DNA replication"/>
    <property type="evidence" value="ECO:0007669"/>
    <property type="project" value="TreeGrafter"/>
</dbReference>
<keyword evidence="1" id="KW-0548">Nucleotidyltransferase</keyword>
<protein>
    <submittedName>
        <fullName evidence="1">DNA polymerase III subunit delta</fullName>
        <ecNumber evidence="1">2.7.7.7</ecNumber>
    </submittedName>
</protein>
<dbReference type="InterPro" id="IPR050238">
    <property type="entry name" value="DNA_Rep/Repair_Clamp_Loader"/>
</dbReference>
<proteinExistence type="predicted"/>
<reference evidence="1" key="1">
    <citation type="submission" date="2022-05" db="EMBL/GenBank/DDBJ databases">
        <title>Novel bacterial taxa in a minimal lignocellulolytic consortium and its capacity to transform plastics disclosed by genome-resolved metagenomics.</title>
        <authorList>
            <person name="Rodriguez C.A.D."/>
            <person name="Diaz-Garcia L."/>
            <person name="Herrera K."/>
            <person name="Tarazona N.A."/>
            <person name="Sproer C."/>
            <person name="Overmann J."/>
            <person name="Jimenez D.J."/>
        </authorList>
    </citation>
    <scope>NUCLEOTIDE SEQUENCE</scope>
    <source>
        <strain evidence="1">MAG5</strain>
    </source>
</reference>
<dbReference type="GO" id="GO:0008408">
    <property type="term" value="F:3'-5' exonuclease activity"/>
    <property type="evidence" value="ECO:0007669"/>
    <property type="project" value="InterPro"/>
</dbReference>
<dbReference type="GO" id="GO:0003887">
    <property type="term" value="F:DNA-directed DNA polymerase activity"/>
    <property type="evidence" value="ECO:0007669"/>
    <property type="project" value="UniProtKB-EC"/>
</dbReference>
<dbReference type="Pfam" id="PF13177">
    <property type="entry name" value="DNA_pol3_delta2"/>
    <property type="match status" value="1"/>
</dbReference>
<dbReference type="PANTHER" id="PTHR11669:SF8">
    <property type="entry name" value="DNA POLYMERASE III SUBUNIT DELTA"/>
    <property type="match status" value="1"/>
</dbReference>
<dbReference type="PANTHER" id="PTHR11669">
    <property type="entry name" value="REPLICATION FACTOR C / DNA POLYMERASE III GAMMA-TAU SUBUNIT"/>
    <property type="match status" value="1"/>
</dbReference>
<dbReference type="Gene3D" id="3.40.50.300">
    <property type="entry name" value="P-loop containing nucleotide triphosphate hydrolases"/>
    <property type="match status" value="1"/>
</dbReference>
<dbReference type="NCBIfam" id="TIGR00678">
    <property type="entry name" value="holB"/>
    <property type="match status" value="1"/>
</dbReference>
<evidence type="ECO:0000313" key="2">
    <source>
        <dbReference type="Proteomes" id="UP001056756"/>
    </source>
</evidence>
<dbReference type="SUPFAM" id="SSF52540">
    <property type="entry name" value="P-loop containing nucleoside triphosphate hydrolases"/>
    <property type="match status" value="1"/>
</dbReference>
<dbReference type="InterPro" id="IPR027417">
    <property type="entry name" value="P-loop_NTPase"/>
</dbReference>
<gene>
    <name evidence="1" type="primary">holB</name>
    <name evidence="1" type="ORF">NAG76_06940</name>
</gene>
<organism evidence="1 2">
    <name type="scientific">Candidatus Pristimantibacillus lignocellulolyticus</name>
    <dbReference type="NCBI Taxonomy" id="2994561"/>
    <lineage>
        <taxon>Bacteria</taxon>
        <taxon>Bacillati</taxon>
        <taxon>Bacillota</taxon>
        <taxon>Bacilli</taxon>
        <taxon>Bacillales</taxon>
        <taxon>Paenibacillaceae</taxon>
        <taxon>Candidatus Pristimantibacillus</taxon>
    </lineage>
</organism>
<dbReference type="Proteomes" id="UP001056756">
    <property type="component" value="Chromosome"/>
</dbReference>
<dbReference type="FunFam" id="3.40.50.300:FF:001255">
    <property type="entry name" value="DNA polymerase III subunit delta"/>
    <property type="match status" value="1"/>
</dbReference>
<evidence type="ECO:0000313" key="1">
    <source>
        <dbReference type="EMBL" id="URN95962.1"/>
    </source>
</evidence>
<name>A0A9J6ZID4_9BACL</name>